<protein>
    <submittedName>
        <fullName evidence="13">Halocyanin domain-containing protein</fullName>
    </submittedName>
</protein>
<dbReference type="InterPro" id="IPR008972">
    <property type="entry name" value="Cupredoxin"/>
</dbReference>
<keyword evidence="7 9" id="KW-0186">Copper</keyword>
<evidence type="ECO:0000256" key="1">
    <source>
        <dbReference type="ARBA" id="ARBA00004370"/>
    </source>
</evidence>
<dbReference type="CDD" id="cd04220">
    <property type="entry name" value="Halocyanin"/>
    <property type="match status" value="2"/>
</dbReference>
<comment type="subcellular location">
    <subcellularLocation>
        <location evidence="1">Membrane</location>
    </subcellularLocation>
    <subcellularLocation>
        <location evidence="2">Periplasm</location>
    </subcellularLocation>
</comment>
<dbReference type="InterPro" id="IPR006311">
    <property type="entry name" value="TAT_signal"/>
</dbReference>
<evidence type="ECO:0000256" key="10">
    <source>
        <dbReference type="SAM" id="MobiDB-lite"/>
    </source>
</evidence>
<dbReference type="Proteomes" id="UP000182573">
    <property type="component" value="Unassembled WGS sequence"/>
</dbReference>
<sequence>MALSRRQFVGAAAGTAALAATGTATAQDEPDYGGWFDDVSNYDGTVDKRGQDTVTITVGAQGNNGAFAFDPPAVMVSPGTEVVWEWNGEGGGHNVVSDGDGPLDSGDPVSEAGTTYSHTFESEGMFKYVCVPHEALGMKGAVVVRPGDGGGSSGDGGSGGQQQQGPPENPDYGGWFDDVSNYDGTTVDRTDADSVEITVGAQGNNGAFAFDPPAVRVTPGTEVTWSWTGEGGGHNVVSDGDGPLNSGDPVSEAGTTYSHTFEEMGVYKYVCTPHASLGMKGAVVVGGPLDGGSGGSGGGSGQEGSGIELSGPQWLLSGSVLLAFFSPLLFAAAMRRRQTGRPPQTGSGGELRRATGPEPVEEAAETEPAVELGHDEYDPKGTAALVAFYFVLIGLLWVFMYFVEFLGRVSIIG</sequence>
<feature type="region of interest" description="Disordered" evidence="10">
    <location>
        <begin position="338"/>
        <end position="374"/>
    </location>
</feature>
<dbReference type="STRING" id="28442.SAMN05443574_10980"/>
<dbReference type="InterPro" id="IPR002386">
    <property type="entry name" value="Amicyanin/Pseudoazurin"/>
</dbReference>
<feature type="region of interest" description="Disordered" evidence="10">
    <location>
        <begin position="142"/>
        <end position="178"/>
    </location>
</feature>
<feature type="compositionally biased region" description="Gly residues" evidence="10">
    <location>
        <begin position="147"/>
        <end position="162"/>
    </location>
</feature>
<dbReference type="GO" id="GO:0016020">
    <property type="term" value="C:membrane"/>
    <property type="evidence" value="ECO:0007669"/>
    <property type="project" value="UniProtKB-SubCell"/>
</dbReference>
<reference evidence="13 14" key="1">
    <citation type="submission" date="2016-10" db="EMBL/GenBank/DDBJ databases">
        <authorList>
            <person name="de Groot N.N."/>
        </authorList>
    </citation>
    <scope>NUCLEOTIDE SEQUENCE [LARGE SCALE GENOMIC DNA]</scope>
    <source>
        <strain evidence="13 14">DSM 3756</strain>
    </source>
</reference>
<feature type="binding site" evidence="9">
    <location>
        <position position="279"/>
    </location>
    <ligand>
        <name>Cu cation</name>
        <dbReference type="ChEBI" id="CHEBI:23378"/>
    </ligand>
</feature>
<dbReference type="NCBIfam" id="TIGR03102">
    <property type="entry name" value="halo_cynanin"/>
    <property type="match status" value="2"/>
</dbReference>
<dbReference type="Pfam" id="PF00127">
    <property type="entry name" value="Copper-bind"/>
    <property type="match status" value="2"/>
</dbReference>
<dbReference type="AlphaFoldDB" id="A0A1H2XFR5"/>
<evidence type="ECO:0000256" key="3">
    <source>
        <dbReference type="ARBA" id="ARBA00022448"/>
    </source>
</evidence>
<accession>A0A1H2XFR5</accession>
<keyword evidence="6" id="KW-0249">Electron transport</keyword>
<dbReference type="RefSeq" id="WP_004515526.1">
    <property type="nucleotide sequence ID" value="NZ_FNOF01000009.1"/>
</dbReference>
<organism evidence="13 14">
    <name type="scientific">Haloarcula vallismortis</name>
    <name type="common">Halobacterium vallismortis</name>
    <dbReference type="NCBI Taxonomy" id="28442"/>
    <lineage>
        <taxon>Archaea</taxon>
        <taxon>Methanobacteriati</taxon>
        <taxon>Methanobacteriota</taxon>
        <taxon>Stenosarchaea group</taxon>
        <taxon>Halobacteria</taxon>
        <taxon>Halobacteriales</taxon>
        <taxon>Haloarculaceae</taxon>
        <taxon>Haloarcula</taxon>
    </lineage>
</organism>
<feature type="transmembrane region" description="Helical" evidence="11">
    <location>
        <begin position="383"/>
        <end position="403"/>
    </location>
</feature>
<evidence type="ECO:0000313" key="14">
    <source>
        <dbReference type="Proteomes" id="UP000182573"/>
    </source>
</evidence>
<feature type="binding site" evidence="9">
    <location>
        <position position="234"/>
    </location>
    <ligand>
        <name>Cu cation</name>
        <dbReference type="ChEBI" id="CHEBI:23378"/>
    </ligand>
</feature>
<dbReference type="GO" id="GO:0042597">
    <property type="term" value="C:periplasmic space"/>
    <property type="evidence" value="ECO:0007669"/>
    <property type="project" value="UniProtKB-SubCell"/>
</dbReference>
<evidence type="ECO:0000256" key="9">
    <source>
        <dbReference type="PIRSR" id="PIRSR602386-1"/>
    </source>
</evidence>
<dbReference type="PRINTS" id="PR00155">
    <property type="entry name" value="AMICYANIN"/>
</dbReference>
<gene>
    <name evidence="13" type="ORF">SAMN05443574_10980</name>
</gene>
<feature type="binding site" evidence="9">
    <location>
        <position position="274"/>
    </location>
    <ligand>
        <name>Cu cation</name>
        <dbReference type="ChEBI" id="CHEBI:23378"/>
    </ligand>
</feature>
<evidence type="ECO:0000256" key="8">
    <source>
        <dbReference type="ARBA" id="ARBA00023136"/>
    </source>
</evidence>
<dbReference type="SUPFAM" id="SSF49503">
    <property type="entry name" value="Cupredoxins"/>
    <property type="match status" value="2"/>
</dbReference>
<dbReference type="InterPro" id="IPR000923">
    <property type="entry name" value="BlueCu_1"/>
</dbReference>
<keyword evidence="3" id="KW-0813">Transport</keyword>
<dbReference type="PROSITE" id="PS00196">
    <property type="entry name" value="COPPER_BLUE"/>
    <property type="match status" value="1"/>
</dbReference>
<dbReference type="GO" id="GO:0009055">
    <property type="term" value="F:electron transfer activity"/>
    <property type="evidence" value="ECO:0007669"/>
    <property type="project" value="InterPro"/>
</dbReference>
<dbReference type="InterPro" id="IPR028871">
    <property type="entry name" value="BlueCu_1_BS"/>
</dbReference>
<dbReference type="PROSITE" id="PS51318">
    <property type="entry name" value="TAT"/>
    <property type="match status" value="1"/>
</dbReference>
<feature type="domain" description="Blue (type 1) copper" evidence="12">
    <location>
        <begin position="199"/>
        <end position="285"/>
    </location>
</feature>
<dbReference type="PANTHER" id="PTHR34192">
    <property type="entry name" value="PLASTOCYANIN MAJOR ISOFORM, CHLOROPLASTIC-RELATED"/>
    <property type="match status" value="1"/>
</dbReference>
<evidence type="ECO:0000256" key="7">
    <source>
        <dbReference type="ARBA" id="ARBA00023008"/>
    </source>
</evidence>
<evidence type="ECO:0000256" key="4">
    <source>
        <dbReference type="ARBA" id="ARBA00022723"/>
    </source>
</evidence>
<evidence type="ECO:0000259" key="12">
    <source>
        <dbReference type="Pfam" id="PF00127"/>
    </source>
</evidence>
<feature type="transmembrane region" description="Helical" evidence="11">
    <location>
        <begin position="314"/>
        <end position="334"/>
    </location>
</feature>
<comment type="cofactor">
    <cofactor evidence="9">
        <name>Cu cation</name>
        <dbReference type="ChEBI" id="CHEBI:23378"/>
    </cofactor>
    <text evidence="9">Binds 1 copper ion per subunit.</text>
</comment>
<keyword evidence="11" id="KW-0812">Transmembrane</keyword>
<dbReference type="PANTHER" id="PTHR34192:SF10">
    <property type="entry name" value="PLASTOCYANIN MAJOR ISOFORM, CHLOROPLASTIC-RELATED"/>
    <property type="match status" value="1"/>
</dbReference>
<evidence type="ECO:0000313" key="13">
    <source>
        <dbReference type="EMBL" id="SDW91089.1"/>
    </source>
</evidence>
<evidence type="ECO:0000256" key="5">
    <source>
        <dbReference type="ARBA" id="ARBA00022764"/>
    </source>
</evidence>
<feature type="binding site" evidence="9">
    <location>
        <position position="271"/>
    </location>
    <ligand>
        <name>Cu cation</name>
        <dbReference type="ChEBI" id="CHEBI:23378"/>
    </ligand>
</feature>
<evidence type="ECO:0000256" key="6">
    <source>
        <dbReference type="ARBA" id="ARBA00022982"/>
    </source>
</evidence>
<keyword evidence="11" id="KW-1133">Transmembrane helix</keyword>
<dbReference type="Gene3D" id="2.60.40.420">
    <property type="entry name" value="Cupredoxins - blue copper proteins"/>
    <property type="match status" value="2"/>
</dbReference>
<dbReference type="EMBL" id="FNOF01000009">
    <property type="protein sequence ID" value="SDW91089.1"/>
    <property type="molecule type" value="Genomic_DNA"/>
</dbReference>
<keyword evidence="8 11" id="KW-0472">Membrane</keyword>
<dbReference type="GO" id="GO:0005507">
    <property type="term" value="F:copper ion binding"/>
    <property type="evidence" value="ECO:0007669"/>
    <property type="project" value="InterPro"/>
</dbReference>
<proteinExistence type="predicted"/>
<keyword evidence="5" id="KW-0574">Periplasm</keyword>
<name>A0A1H2XFR5_HALVA</name>
<keyword evidence="4 9" id="KW-0479">Metal-binding</keyword>
<evidence type="ECO:0000256" key="11">
    <source>
        <dbReference type="SAM" id="Phobius"/>
    </source>
</evidence>
<dbReference type="InterPro" id="IPR017533">
    <property type="entry name" value="Halocyanin"/>
</dbReference>
<evidence type="ECO:0000256" key="2">
    <source>
        <dbReference type="ARBA" id="ARBA00004418"/>
    </source>
</evidence>
<feature type="domain" description="Blue (type 1) copper" evidence="12">
    <location>
        <begin position="58"/>
        <end position="144"/>
    </location>
</feature>